<keyword evidence="3" id="KW-0328">Glycosyltransferase</keyword>
<dbReference type="GO" id="GO:0016757">
    <property type="term" value="F:glycosyltransferase activity"/>
    <property type="evidence" value="ECO:0007669"/>
    <property type="project" value="UniProtKB-KW"/>
</dbReference>
<accession>A0A1F4XEZ8</accession>
<dbReference type="GO" id="GO:0005886">
    <property type="term" value="C:plasma membrane"/>
    <property type="evidence" value="ECO:0007669"/>
    <property type="project" value="UniProtKB-SubCell"/>
</dbReference>
<comment type="subcellular location">
    <subcellularLocation>
        <location evidence="1">Cell membrane</location>
    </subcellularLocation>
</comment>
<dbReference type="Pfam" id="PF00535">
    <property type="entry name" value="Glycos_transf_2"/>
    <property type="match status" value="1"/>
</dbReference>
<organism evidence="7 8">
    <name type="scientific">Candidatus Adlerbacteria bacterium RIFCSPLOWO2_01_FULL_51_16</name>
    <dbReference type="NCBI Taxonomy" id="1797243"/>
    <lineage>
        <taxon>Bacteria</taxon>
        <taxon>Candidatus Adleribacteriota</taxon>
    </lineage>
</organism>
<gene>
    <name evidence="7" type="ORF">A2943_03490</name>
</gene>
<evidence type="ECO:0000313" key="7">
    <source>
        <dbReference type="EMBL" id="OGC80220.1"/>
    </source>
</evidence>
<dbReference type="STRING" id="1797243.A2943_03490"/>
<keyword evidence="4" id="KW-0808">Transferase</keyword>
<evidence type="ECO:0000256" key="2">
    <source>
        <dbReference type="ARBA" id="ARBA00022475"/>
    </source>
</evidence>
<dbReference type="PANTHER" id="PTHR43646">
    <property type="entry name" value="GLYCOSYLTRANSFERASE"/>
    <property type="match status" value="1"/>
</dbReference>
<evidence type="ECO:0000313" key="8">
    <source>
        <dbReference type="Proteomes" id="UP000176185"/>
    </source>
</evidence>
<dbReference type="EMBL" id="MEWX01000027">
    <property type="protein sequence ID" value="OGC80220.1"/>
    <property type="molecule type" value="Genomic_DNA"/>
</dbReference>
<sequence length="207" mass="22930">MKLSFVIPAHNEKKLIGRCLKSILKEVAPGTHKAEIIVVDNVSTDGTREEALRHPKVTVVDEPFRGLSQARRAGFVVSTGELIANLYADTELSRGWLQKVMEAFAEDEQLVGLSGPYMYKGADVVDRVVTKILYGAKFLFYFFTKAVFGVGELFEGGNLVMRRSALLLASGGDATAMFSGGDTEMIRRISKIGEVRWMWSLPIIRVK</sequence>
<feature type="domain" description="Glycosyltransferase 2-like" evidence="6">
    <location>
        <begin position="4"/>
        <end position="166"/>
    </location>
</feature>
<name>A0A1F4XEZ8_9BACT</name>
<proteinExistence type="predicted"/>
<comment type="caution">
    <text evidence="7">The sequence shown here is derived from an EMBL/GenBank/DDBJ whole genome shotgun (WGS) entry which is preliminary data.</text>
</comment>
<dbReference type="CDD" id="cd00761">
    <property type="entry name" value="Glyco_tranf_GTA_type"/>
    <property type="match status" value="1"/>
</dbReference>
<keyword evidence="2" id="KW-1003">Cell membrane</keyword>
<protein>
    <recommendedName>
        <fullName evidence="6">Glycosyltransferase 2-like domain-containing protein</fullName>
    </recommendedName>
</protein>
<evidence type="ECO:0000259" key="6">
    <source>
        <dbReference type="Pfam" id="PF00535"/>
    </source>
</evidence>
<dbReference type="Gene3D" id="3.90.550.10">
    <property type="entry name" value="Spore Coat Polysaccharide Biosynthesis Protein SpsA, Chain A"/>
    <property type="match status" value="1"/>
</dbReference>
<keyword evidence="5" id="KW-0472">Membrane</keyword>
<evidence type="ECO:0000256" key="5">
    <source>
        <dbReference type="ARBA" id="ARBA00023136"/>
    </source>
</evidence>
<dbReference type="AlphaFoldDB" id="A0A1F4XEZ8"/>
<dbReference type="PANTHER" id="PTHR43646:SF2">
    <property type="entry name" value="GLYCOSYLTRANSFERASE 2-LIKE DOMAIN-CONTAINING PROTEIN"/>
    <property type="match status" value="1"/>
</dbReference>
<evidence type="ECO:0000256" key="3">
    <source>
        <dbReference type="ARBA" id="ARBA00022676"/>
    </source>
</evidence>
<evidence type="ECO:0000256" key="4">
    <source>
        <dbReference type="ARBA" id="ARBA00022679"/>
    </source>
</evidence>
<evidence type="ECO:0000256" key="1">
    <source>
        <dbReference type="ARBA" id="ARBA00004236"/>
    </source>
</evidence>
<reference evidence="7 8" key="1">
    <citation type="journal article" date="2016" name="Nat. Commun.">
        <title>Thousands of microbial genomes shed light on interconnected biogeochemical processes in an aquifer system.</title>
        <authorList>
            <person name="Anantharaman K."/>
            <person name="Brown C.T."/>
            <person name="Hug L.A."/>
            <person name="Sharon I."/>
            <person name="Castelle C.J."/>
            <person name="Probst A.J."/>
            <person name="Thomas B.C."/>
            <person name="Singh A."/>
            <person name="Wilkins M.J."/>
            <person name="Karaoz U."/>
            <person name="Brodie E.L."/>
            <person name="Williams K.H."/>
            <person name="Hubbard S.S."/>
            <person name="Banfield J.F."/>
        </authorList>
    </citation>
    <scope>NUCLEOTIDE SEQUENCE [LARGE SCALE GENOMIC DNA]</scope>
</reference>
<dbReference type="SUPFAM" id="SSF53448">
    <property type="entry name" value="Nucleotide-diphospho-sugar transferases"/>
    <property type="match status" value="1"/>
</dbReference>
<dbReference type="InterPro" id="IPR001173">
    <property type="entry name" value="Glyco_trans_2-like"/>
</dbReference>
<dbReference type="Proteomes" id="UP000176185">
    <property type="component" value="Unassembled WGS sequence"/>
</dbReference>
<dbReference type="InterPro" id="IPR029044">
    <property type="entry name" value="Nucleotide-diphossugar_trans"/>
</dbReference>